<protein>
    <recommendedName>
        <fullName evidence="1">Heterokaryon incompatibility domain-containing protein</fullName>
    </recommendedName>
</protein>
<organism evidence="2 3">
    <name type="scientific">Ophiobolus disseminans</name>
    <dbReference type="NCBI Taxonomy" id="1469910"/>
    <lineage>
        <taxon>Eukaryota</taxon>
        <taxon>Fungi</taxon>
        <taxon>Dikarya</taxon>
        <taxon>Ascomycota</taxon>
        <taxon>Pezizomycotina</taxon>
        <taxon>Dothideomycetes</taxon>
        <taxon>Pleosporomycetidae</taxon>
        <taxon>Pleosporales</taxon>
        <taxon>Pleosporineae</taxon>
        <taxon>Phaeosphaeriaceae</taxon>
        <taxon>Ophiobolus</taxon>
    </lineage>
</organism>
<dbReference type="Proteomes" id="UP000799424">
    <property type="component" value="Unassembled WGS sequence"/>
</dbReference>
<feature type="domain" description="Heterokaryon incompatibility" evidence="1">
    <location>
        <begin position="206"/>
        <end position="299"/>
    </location>
</feature>
<gene>
    <name evidence="2" type="ORF">CC86DRAFT_468453</name>
</gene>
<sequence>MLIGFGEGNLCTLCQRATSGNDSGGIGARAWTHEMLGEPSESCSLCRHVSKAEQLAQRRGYTASTPPSAEAMFLARNGLNHAVLLHDDNFHAWAGSDEEDFQPMQEFDVDNREVIKTIPRRWADVNRIKSWLADCGQNHFRFCSGQEFKMQKQSGTLLLVDAVDNRLSMCDFNIRYLALSYVWGSAEQFSTLRENYNDLLKPGSLSLCIIQDDPSSKSSILPRMSSIYMGALATIIAMSRSSADAGLPGIQPTPRNETFLRIAPGLRIAQRISLGDIMGKVNKGEDVYAYNTRAWTYQEHMLSKRSIIFLKEQVYLQCRMLQIAEDRCFMDHSSANVQDTLGKTTAALSSRFSITPSSKRYDFRWFEQIVSEYTSRRMRLKTDIINAFFGIQTELNVMFSWTFIVGLPIALLDMALLWTPLGAVERRKSESNHPSWSWAGWIGKVWYRDLIRLNSGEDFRSFAIWSFDRPDTLRFEGQAIRLGSFTIKMATRRPQDEPHNGLFTSNAYFLFDKQDRRCGIVHCHGRTDTYGRSAEPAEILRLSSRRKGNNMHRYQTGLTDYFEITDWCVYNVLYVRRMGDVYHRIGVGQMHKDAWKSEGPMECNIAIQ</sequence>
<dbReference type="PANTHER" id="PTHR33112:SF12">
    <property type="entry name" value="HETEROKARYON INCOMPATIBILITY DOMAIN-CONTAINING PROTEIN"/>
    <property type="match status" value="1"/>
</dbReference>
<evidence type="ECO:0000313" key="2">
    <source>
        <dbReference type="EMBL" id="KAF2824299.1"/>
    </source>
</evidence>
<dbReference type="Pfam" id="PF06985">
    <property type="entry name" value="HET"/>
    <property type="match status" value="1"/>
</dbReference>
<evidence type="ECO:0000313" key="3">
    <source>
        <dbReference type="Proteomes" id="UP000799424"/>
    </source>
</evidence>
<evidence type="ECO:0000259" key="1">
    <source>
        <dbReference type="Pfam" id="PF06985"/>
    </source>
</evidence>
<dbReference type="OrthoDB" id="2958217at2759"/>
<dbReference type="InterPro" id="IPR010730">
    <property type="entry name" value="HET"/>
</dbReference>
<accession>A0A6A6ZUM7</accession>
<reference evidence="2" key="1">
    <citation type="journal article" date="2020" name="Stud. Mycol.">
        <title>101 Dothideomycetes genomes: a test case for predicting lifestyles and emergence of pathogens.</title>
        <authorList>
            <person name="Haridas S."/>
            <person name="Albert R."/>
            <person name="Binder M."/>
            <person name="Bloem J."/>
            <person name="Labutti K."/>
            <person name="Salamov A."/>
            <person name="Andreopoulos B."/>
            <person name="Baker S."/>
            <person name="Barry K."/>
            <person name="Bills G."/>
            <person name="Bluhm B."/>
            <person name="Cannon C."/>
            <person name="Castanera R."/>
            <person name="Culley D."/>
            <person name="Daum C."/>
            <person name="Ezra D."/>
            <person name="Gonzalez J."/>
            <person name="Henrissat B."/>
            <person name="Kuo A."/>
            <person name="Liang C."/>
            <person name="Lipzen A."/>
            <person name="Lutzoni F."/>
            <person name="Magnuson J."/>
            <person name="Mondo S."/>
            <person name="Nolan M."/>
            <person name="Ohm R."/>
            <person name="Pangilinan J."/>
            <person name="Park H.-J."/>
            <person name="Ramirez L."/>
            <person name="Alfaro M."/>
            <person name="Sun H."/>
            <person name="Tritt A."/>
            <person name="Yoshinaga Y."/>
            <person name="Zwiers L.-H."/>
            <person name="Turgeon B."/>
            <person name="Goodwin S."/>
            <person name="Spatafora J."/>
            <person name="Crous P."/>
            <person name="Grigoriev I."/>
        </authorList>
    </citation>
    <scope>NUCLEOTIDE SEQUENCE</scope>
    <source>
        <strain evidence="2">CBS 113818</strain>
    </source>
</reference>
<dbReference type="EMBL" id="MU006230">
    <property type="protein sequence ID" value="KAF2824299.1"/>
    <property type="molecule type" value="Genomic_DNA"/>
</dbReference>
<name>A0A6A6ZUM7_9PLEO</name>
<dbReference type="AlphaFoldDB" id="A0A6A6ZUM7"/>
<keyword evidence="3" id="KW-1185">Reference proteome</keyword>
<dbReference type="PANTHER" id="PTHR33112">
    <property type="entry name" value="DOMAIN PROTEIN, PUTATIVE-RELATED"/>
    <property type="match status" value="1"/>
</dbReference>
<proteinExistence type="predicted"/>